<name>A0A9W8E8M1_9FUNG</name>
<dbReference type="OrthoDB" id="10288108at2759"/>
<reference evidence="1" key="1">
    <citation type="submission" date="2022-07" db="EMBL/GenBank/DDBJ databases">
        <title>Phylogenomic reconstructions and comparative analyses of Kickxellomycotina fungi.</title>
        <authorList>
            <person name="Reynolds N.K."/>
            <person name="Stajich J.E."/>
            <person name="Barry K."/>
            <person name="Grigoriev I.V."/>
            <person name="Crous P."/>
            <person name="Smith M.E."/>
        </authorList>
    </citation>
    <scope>NUCLEOTIDE SEQUENCE</scope>
    <source>
        <strain evidence="1">RSA 1196</strain>
    </source>
</reference>
<dbReference type="Proteomes" id="UP001150925">
    <property type="component" value="Unassembled WGS sequence"/>
</dbReference>
<comment type="caution">
    <text evidence="1">The sequence shown here is derived from an EMBL/GenBank/DDBJ whole genome shotgun (WGS) entry which is preliminary data.</text>
</comment>
<gene>
    <name evidence="1" type="ORF">IWQ62_001035</name>
</gene>
<sequence>MAQPPHENEKEKQLDLAVLDFLYHQSICANLAVCGPHFGLASRSQTWQTQLITQVTDVPSTFTAGKLVSYLIERLRAQLNTDEAPLAFRQRRALCKLINQLISYFHQTVRQPDKVGASISQGLFQRLPWFLVPDGLLSYYNGTPFPTYSAENTDGQLPGSYLEMAFVTFLKVSEHSCNLHRDTLDGAKDGTVEPQWYTLLLTFQTQIAIDYAQRTSCTMQESVDKAFSVNTMEHPVLWDSSAAYKDYTRLVQFRKQELVRMVDETTTVDWEQVMARYPIWDMLAMMVSFINATSETITLPLFQQYYEQATGSDPDKTLAIAPLFNTLEHMMVNLPK</sequence>
<protein>
    <submittedName>
        <fullName evidence="1">Uncharacterized protein</fullName>
    </submittedName>
</protein>
<proteinExistence type="predicted"/>
<evidence type="ECO:0000313" key="2">
    <source>
        <dbReference type="Proteomes" id="UP001150925"/>
    </source>
</evidence>
<organism evidence="1 2">
    <name type="scientific">Dispira parvispora</name>
    <dbReference type="NCBI Taxonomy" id="1520584"/>
    <lineage>
        <taxon>Eukaryota</taxon>
        <taxon>Fungi</taxon>
        <taxon>Fungi incertae sedis</taxon>
        <taxon>Zoopagomycota</taxon>
        <taxon>Kickxellomycotina</taxon>
        <taxon>Dimargaritomycetes</taxon>
        <taxon>Dimargaritales</taxon>
        <taxon>Dimargaritaceae</taxon>
        <taxon>Dispira</taxon>
    </lineage>
</organism>
<evidence type="ECO:0000313" key="1">
    <source>
        <dbReference type="EMBL" id="KAJ1968778.1"/>
    </source>
</evidence>
<keyword evidence="2" id="KW-1185">Reference proteome</keyword>
<dbReference type="EMBL" id="JANBPY010000137">
    <property type="protein sequence ID" value="KAJ1968778.1"/>
    <property type="molecule type" value="Genomic_DNA"/>
</dbReference>
<accession>A0A9W8E8M1</accession>
<dbReference type="AlphaFoldDB" id="A0A9W8E8M1"/>